<dbReference type="GO" id="GO:0005652">
    <property type="term" value="C:nuclear lamina"/>
    <property type="evidence" value="ECO:0007669"/>
    <property type="project" value="TreeGrafter"/>
</dbReference>
<keyword evidence="4" id="KW-0472">Membrane</keyword>
<evidence type="ECO:0000256" key="3">
    <source>
        <dbReference type="SAM" id="Coils"/>
    </source>
</evidence>
<reference evidence="6" key="1">
    <citation type="submission" date="2021-01" db="EMBL/GenBank/DDBJ databases">
        <authorList>
            <person name="Li R."/>
            <person name="Bekaert M."/>
        </authorList>
    </citation>
    <scope>NUCLEOTIDE SEQUENCE</scope>
    <source>
        <strain evidence="6">Farmed</strain>
    </source>
</reference>
<dbReference type="AlphaFoldDB" id="A0A812C3N2"/>
<keyword evidence="1" id="KW-0403">Intermediate filament</keyword>
<feature type="domain" description="IF rod" evidence="5">
    <location>
        <begin position="46"/>
        <end position="175"/>
    </location>
</feature>
<gene>
    <name evidence="6" type="ORF">SPHA_28951</name>
</gene>
<sequence>MNSSSESFGMDSERIFHRSPLVIAAGLAGNMAYTEADEVRNKRQDEKKLMQNLNDRLAVYISRVRTLETENKALRESLKKKEKVFNSEPLKATYQVEIDETKKRLQATNKENAELKVQVVSIEDQLVKQRSVNLSVCLLIYLSHSVHIYLSIYLSITFCLYLSLYLSQYMSASLY</sequence>
<dbReference type="GO" id="GO:0007097">
    <property type="term" value="P:nuclear migration"/>
    <property type="evidence" value="ECO:0007669"/>
    <property type="project" value="TreeGrafter"/>
</dbReference>
<dbReference type="GO" id="GO:0090435">
    <property type="term" value="P:protein localization to nuclear envelope"/>
    <property type="evidence" value="ECO:0007669"/>
    <property type="project" value="TreeGrafter"/>
</dbReference>
<keyword evidence="7" id="KW-1185">Reference proteome</keyword>
<comment type="caution">
    <text evidence="6">The sequence shown here is derived from an EMBL/GenBank/DDBJ whole genome shotgun (WGS) entry which is preliminary data.</text>
</comment>
<evidence type="ECO:0000313" key="7">
    <source>
        <dbReference type="Proteomes" id="UP000597762"/>
    </source>
</evidence>
<dbReference type="InterPro" id="IPR039008">
    <property type="entry name" value="IF_rod_dom"/>
</dbReference>
<dbReference type="GO" id="GO:0031507">
    <property type="term" value="P:heterochromatin formation"/>
    <property type="evidence" value="ECO:0007669"/>
    <property type="project" value="TreeGrafter"/>
</dbReference>
<organism evidence="6 7">
    <name type="scientific">Acanthosepion pharaonis</name>
    <name type="common">Pharaoh cuttlefish</name>
    <name type="synonym">Sepia pharaonis</name>
    <dbReference type="NCBI Taxonomy" id="158019"/>
    <lineage>
        <taxon>Eukaryota</taxon>
        <taxon>Metazoa</taxon>
        <taxon>Spiralia</taxon>
        <taxon>Lophotrochozoa</taxon>
        <taxon>Mollusca</taxon>
        <taxon>Cephalopoda</taxon>
        <taxon>Coleoidea</taxon>
        <taxon>Decapodiformes</taxon>
        <taxon>Sepiida</taxon>
        <taxon>Sepiina</taxon>
        <taxon>Sepiidae</taxon>
        <taxon>Acanthosepion</taxon>
    </lineage>
</organism>
<dbReference type="SUPFAM" id="SSF64593">
    <property type="entry name" value="Intermediate filament protein, coiled coil region"/>
    <property type="match status" value="1"/>
</dbReference>
<feature type="coiled-coil region" evidence="3">
    <location>
        <begin position="36"/>
        <end position="125"/>
    </location>
</feature>
<evidence type="ECO:0000259" key="5">
    <source>
        <dbReference type="PROSITE" id="PS51842"/>
    </source>
</evidence>
<keyword evidence="4" id="KW-0812">Transmembrane</keyword>
<dbReference type="OrthoDB" id="2441647at2759"/>
<proteinExistence type="predicted"/>
<feature type="transmembrane region" description="Helical" evidence="4">
    <location>
        <begin position="146"/>
        <end position="166"/>
    </location>
</feature>
<dbReference type="EMBL" id="CAHIKZ030001146">
    <property type="protein sequence ID" value="CAE1254424.1"/>
    <property type="molecule type" value="Genomic_DNA"/>
</dbReference>
<dbReference type="GO" id="GO:0005882">
    <property type="term" value="C:intermediate filament"/>
    <property type="evidence" value="ECO:0007669"/>
    <property type="project" value="UniProtKB-KW"/>
</dbReference>
<keyword evidence="4" id="KW-1133">Transmembrane helix</keyword>
<dbReference type="GO" id="GO:0006998">
    <property type="term" value="P:nuclear envelope organization"/>
    <property type="evidence" value="ECO:0007669"/>
    <property type="project" value="TreeGrafter"/>
</dbReference>
<evidence type="ECO:0000313" key="6">
    <source>
        <dbReference type="EMBL" id="CAE1254424.1"/>
    </source>
</evidence>
<dbReference type="PROSITE" id="PS51842">
    <property type="entry name" value="IF_ROD_2"/>
    <property type="match status" value="1"/>
</dbReference>
<dbReference type="Proteomes" id="UP000597762">
    <property type="component" value="Unassembled WGS sequence"/>
</dbReference>
<dbReference type="PANTHER" id="PTHR45721:SF12">
    <property type="entry name" value="INTERMEDIATE FILAMENT PROTEIN IFA-1"/>
    <property type="match status" value="1"/>
</dbReference>
<evidence type="ECO:0000256" key="2">
    <source>
        <dbReference type="ARBA" id="ARBA00023054"/>
    </source>
</evidence>
<name>A0A812C3N2_ACAPH</name>
<dbReference type="PANTHER" id="PTHR45721">
    <property type="entry name" value="LAMIN DM0-RELATED"/>
    <property type="match status" value="1"/>
</dbReference>
<dbReference type="GO" id="GO:0051664">
    <property type="term" value="P:nuclear pore localization"/>
    <property type="evidence" value="ECO:0007669"/>
    <property type="project" value="TreeGrafter"/>
</dbReference>
<protein>
    <submittedName>
        <fullName evidence="6">LMNA</fullName>
    </submittedName>
</protein>
<evidence type="ECO:0000256" key="1">
    <source>
        <dbReference type="ARBA" id="ARBA00022754"/>
    </source>
</evidence>
<accession>A0A812C3N2</accession>
<keyword evidence="2 3" id="KW-0175">Coiled coil</keyword>
<evidence type="ECO:0000256" key="4">
    <source>
        <dbReference type="SAM" id="Phobius"/>
    </source>
</evidence>
<dbReference type="GO" id="GO:0005200">
    <property type="term" value="F:structural constituent of cytoskeleton"/>
    <property type="evidence" value="ECO:0007669"/>
    <property type="project" value="TreeGrafter"/>
</dbReference>
<dbReference type="Pfam" id="PF00038">
    <property type="entry name" value="Filament"/>
    <property type="match status" value="1"/>
</dbReference>